<evidence type="ECO:0000313" key="8">
    <source>
        <dbReference type="EMBL" id="EKM77612.1"/>
    </source>
</evidence>
<dbReference type="SMART" id="SM00184">
    <property type="entry name" value="RING"/>
    <property type="match status" value="1"/>
</dbReference>
<sequence length="517" mass="57605">MHFSKTYAQVLEGLPPELKENAIQYRQLKKLINTVVRELSSFGLSPDLLHQLLEAQERDSACDSSLTVNLPLDEGTSQPGMCFPKAVYEFVEGSSKIEPQLRIPLETLRELASSLRAGTRVLEEAAEGNAAHARDEDSELPGAEPLNRLIPPGNTLLWSLQNPGSNTEGSLQLDMPLNSSSCEVIIPLVSDAQFFELLRTTLEHASNHLQSVQKGFLHTLTTLSRMIADSARPASSSRTGVRGSFHALSPLKDNVSSIHINGRLSKSDLYVWREIFQLYVEAEVFESVNESDRGERSLEESERRLQMFATQVTQRGLVAEGKFKLPQSRTALEAFLQLNLGILNIKKFQLANSEAIRKILKKHTKRTALSLPLDGFSSNTPPQLALIPQTRSFSLPHALVQAIGETLLPIIPHLDDYSCLICTNLAFKPIRLDCGHLFCVRCLVKMQKRGNGDCPLCRASSVLVADRSNVDWALMNFMQDWFPLEAKAKLKANEKEVLDEQLREMGIDPTDSHCIIM</sequence>
<dbReference type="InParanoid" id="K5X3Y9"/>
<feature type="region of interest" description="Disordered" evidence="5">
    <location>
        <begin position="126"/>
        <end position="146"/>
    </location>
</feature>
<evidence type="ECO:0000256" key="1">
    <source>
        <dbReference type="ARBA" id="ARBA00022723"/>
    </source>
</evidence>
<dbReference type="OrthoDB" id="5588846at2759"/>
<dbReference type="RefSeq" id="XP_007331865.1">
    <property type="nucleotide sequence ID" value="XM_007331803.1"/>
</dbReference>
<keyword evidence="2 4" id="KW-0863">Zinc-finger</keyword>
<name>K5X3Y9_AGABU</name>
<protein>
    <recommendedName>
        <fullName evidence="10">RING-type domain-containing protein</fullName>
    </recommendedName>
</protein>
<dbReference type="PANTHER" id="PTHR23327">
    <property type="entry name" value="RING FINGER PROTEIN 127"/>
    <property type="match status" value="1"/>
</dbReference>
<proteinExistence type="predicted"/>
<dbReference type="Proteomes" id="UP000008493">
    <property type="component" value="Unassembled WGS sequence"/>
</dbReference>
<feature type="domain" description="RING-type" evidence="6">
    <location>
        <begin position="419"/>
        <end position="458"/>
    </location>
</feature>
<dbReference type="GeneID" id="18825844"/>
<dbReference type="PROSITE" id="PS51382">
    <property type="entry name" value="SPX"/>
    <property type="match status" value="1"/>
</dbReference>
<dbReference type="HOGENOM" id="CLU_017137_2_1_1"/>
<dbReference type="AlphaFoldDB" id="K5X3Y9"/>
<dbReference type="GO" id="GO:0008270">
    <property type="term" value="F:zinc ion binding"/>
    <property type="evidence" value="ECO:0007669"/>
    <property type="project" value="UniProtKB-KW"/>
</dbReference>
<gene>
    <name evidence="8" type="ORF">AGABI1DRAFT_121988</name>
</gene>
<dbReference type="Pfam" id="PF00097">
    <property type="entry name" value="zf-C3HC4"/>
    <property type="match status" value="1"/>
</dbReference>
<keyword evidence="1" id="KW-0479">Metal-binding</keyword>
<evidence type="ECO:0000259" key="7">
    <source>
        <dbReference type="PROSITE" id="PS51382"/>
    </source>
</evidence>
<dbReference type="OMA" id="CIRCLIV"/>
<evidence type="ECO:0000256" key="4">
    <source>
        <dbReference type="PROSITE-ProRule" id="PRU00175"/>
    </source>
</evidence>
<dbReference type="Gene3D" id="3.30.40.10">
    <property type="entry name" value="Zinc/RING finger domain, C3HC4 (zinc finger)"/>
    <property type="match status" value="1"/>
</dbReference>
<dbReference type="STRING" id="597362.K5X3Y9"/>
<evidence type="ECO:0000256" key="2">
    <source>
        <dbReference type="ARBA" id="ARBA00022771"/>
    </source>
</evidence>
<dbReference type="InterPro" id="IPR004331">
    <property type="entry name" value="SPX_dom"/>
</dbReference>
<dbReference type="KEGG" id="abp:AGABI1DRAFT121988"/>
<evidence type="ECO:0008006" key="10">
    <source>
        <dbReference type="Google" id="ProtNLM"/>
    </source>
</evidence>
<organism evidence="8 9">
    <name type="scientific">Agaricus bisporus var. burnettii (strain JB137-S8 / ATCC MYA-4627 / FGSC 10392)</name>
    <name type="common">White button mushroom</name>
    <dbReference type="NCBI Taxonomy" id="597362"/>
    <lineage>
        <taxon>Eukaryota</taxon>
        <taxon>Fungi</taxon>
        <taxon>Dikarya</taxon>
        <taxon>Basidiomycota</taxon>
        <taxon>Agaricomycotina</taxon>
        <taxon>Agaricomycetes</taxon>
        <taxon>Agaricomycetidae</taxon>
        <taxon>Agaricales</taxon>
        <taxon>Agaricineae</taxon>
        <taxon>Agaricaceae</taxon>
        <taxon>Agaricus</taxon>
    </lineage>
</organism>
<dbReference type="Pfam" id="PF03105">
    <property type="entry name" value="SPX"/>
    <property type="match status" value="1"/>
</dbReference>
<evidence type="ECO:0000313" key="9">
    <source>
        <dbReference type="Proteomes" id="UP000008493"/>
    </source>
</evidence>
<keyword evidence="9" id="KW-1185">Reference proteome</keyword>
<evidence type="ECO:0000256" key="3">
    <source>
        <dbReference type="ARBA" id="ARBA00022833"/>
    </source>
</evidence>
<dbReference type="PANTHER" id="PTHR23327:SF51">
    <property type="entry name" value="TRANSCRIPTIONAL REGULATOR OF YEAST FORM ADHERENCE 3"/>
    <property type="match status" value="1"/>
</dbReference>
<feature type="domain" description="SPX" evidence="7">
    <location>
        <begin position="1"/>
        <end position="377"/>
    </location>
</feature>
<dbReference type="PROSITE" id="PS50089">
    <property type="entry name" value="ZF_RING_2"/>
    <property type="match status" value="1"/>
</dbReference>
<dbReference type="InterPro" id="IPR017907">
    <property type="entry name" value="Znf_RING_CS"/>
</dbReference>
<dbReference type="EMBL" id="JH971395">
    <property type="protein sequence ID" value="EKM77612.1"/>
    <property type="molecule type" value="Genomic_DNA"/>
</dbReference>
<dbReference type="PROSITE" id="PS00518">
    <property type="entry name" value="ZF_RING_1"/>
    <property type="match status" value="1"/>
</dbReference>
<accession>K5X3Y9</accession>
<dbReference type="InterPro" id="IPR018957">
    <property type="entry name" value="Znf_C3HC4_RING-type"/>
</dbReference>
<evidence type="ECO:0000256" key="5">
    <source>
        <dbReference type="SAM" id="MobiDB-lite"/>
    </source>
</evidence>
<dbReference type="SUPFAM" id="SSF57850">
    <property type="entry name" value="RING/U-box"/>
    <property type="match status" value="1"/>
</dbReference>
<dbReference type="eggNOG" id="KOG4159">
    <property type="taxonomic scope" value="Eukaryota"/>
</dbReference>
<keyword evidence="3" id="KW-0862">Zinc</keyword>
<dbReference type="InterPro" id="IPR001841">
    <property type="entry name" value="Znf_RING"/>
</dbReference>
<evidence type="ECO:0000259" key="6">
    <source>
        <dbReference type="PROSITE" id="PS50089"/>
    </source>
</evidence>
<dbReference type="InterPro" id="IPR013083">
    <property type="entry name" value="Znf_RING/FYVE/PHD"/>
</dbReference>
<reference evidence="9" key="1">
    <citation type="journal article" date="2012" name="Proc. Natl. Acad. Sci. U.S.A.">
        <title>Genome sequence of the button mushroom Agaricus bisporus reveals mechanisms governing adaptation to a humic-rich ecological niche.</title>
        <authorList>
            <person name="Morin E."/>
            <person name="Kohler A."/>
            <person name="Baker A.R."/>
            <person name="Foulongne-Oriol M."/>
            <person name="Lombard V."/>
            <person name="Nagy L.G."/>
            <person name="Ohm R.A."/>
            <person name="Patyshakuliyeva A."/>
            <person name="Brun A."/>
            <person name="Aerts A.L."/>
            <person name="Bailey A.M."/>
            <person name="Billette C."/>
            <person name="Coutinho P.M."/>
            <person name="Deakin G."/>
            <person name="Doddapaneni H."/>
            <person name="Floudas D."/>
            <person name="Grimwood J."/>
            <person name="Hilden K."/>
            <person name="Kuees U."/>
            <person name="LaButti K.M."/>
            <person name="Lapidus A."/>
            <person name="Lindquist E.A."/>
            <person name="Lucas S.M."/>
            <person name="Murat C."/>
            <person name="Riley R.W."/>
            <person name="Salamov A.A."/>
            <person name="Schmutz J."/>
            <person name="Subramanian V."/>
            <person name="Woesten H.A.B."/>
            <person name="Xu J."/>
            <person name="Eastwood D.C."/>
            <person name="Foster G.D."/>
            <person name="Sonnenberg A.S."/>
            <person name="Cullen D."/>
            <person name="de Vries R.P."/>
            <person name="Lundell T."/>
            <person name="Hibbett D.S."/>
            <person name="Henrissat B."/>
            <person name="Burton K.S."/>
            <person name="Kerrigan R.W."/>
            <person name="Challen M.P."/>
            <person name="Grigoriev I.V."/>
            <person name="Martin F."/>
        </authorList>
    </citation>
    <scope>NUCLEOTIDE SEQUENCE [LARGE SCALE GENOMIC DNA]</scope>
    <source>
        <strain evidence="9">JB137-S8 / ATCC MYA-4627 / FGSC 10392</strain>
    </source>
</reference>